<dbReference type="FunFam" id="3.40.50.300:FF:001091">
    <property type="entry name" value="Probable disease resistance protein At1g61300"/>
    <property type="match status" value="1"/>
</dbReference>
<keyword evidence="7" id="KW-1185">Reference proteome</keyword>
<dbReference type="PRINTS" id="PR00364">
    <property type="entry name" value="DISEASERSIST"/>
</dbReference>
<evidence type="ECO:0000256" key="2">
    <source>
        <dbReference type="ARBA" id="ARBA00022741"/>
    </source>
</evidence>
<sequence>MLKFLPISFLLSQEVGKAMSAVAEAALSAFFGVLFSKFDSLESLKFAREKQVYGEINKWEKMLRSIRAVLDDAEEKQMKNGSVKIWLAKLQDLAYDVDDLLDEFATEALGHKLIQEHSAGAGKIHNWIPALCFSPSAAIFNTKMLSKIKEITATLEELVTQKMNLELRENVGVRPKRSLPTTSLVNEVHVYARDNDKEAIFEIVLRNDGSDDGVSVIPIIGMGGIGKTTLTQLVYNDDDIKNYFDLKAWVCVSEDFDVVKVTKTILQSITSETCDLNGLNLLQAKLKEKLSKKKFLLVLDDVWNDNYNDWTILGSPFEVGAPASKIIVTTRSHLVSSVMGTVPGFSLQELSNDDCLSVFTQHALGARDFSRQPNLREFGEEIVRKCNGLPLAAKTIGGLLWTSMDHDAWKDVLKSKLWDIPIENSGIIPALWLSYYHLPPHLKQCFACCAILPRIMNSGRRI</sequence>
<dbReference type="RefSeq" id="XP_022764735.1">
    <property type="nucleotide sequence ID" value="XM_022909000.1"/>
</dbReference>
<dbReference type="KEGG" id="dzi:111309963"/>
<reference evidence="8" key="1">
    <citation type="submission" date="2025-08" db="UniProtKB">
        <authorList>
            <consortium name="RefSeq"/>
        </authorList>
    </citation>
    <scope>IDENTIFICATION</scope>
    <source>
        <tissue evidence="8">Fruit stalk</tissue>
    </source>
</reference>
<dbReference type="Proteomes" id="UP000515121">
    <property type="component" value="Unplaced"/>
</dbReference>
<evidence type="ECO:0000256" key="3">
    <source>
        <dbReference type="ARBA" id="ARBA00022821"/>
    </source>
</evidence>
<keyword evidence="2" id="KW-0547">Nucleotide-binding</keyword>
<evidence type="ECO:0000256" key="1">
    <source>
        <dbReference type="ARBA" id="ARBA00022737"/>
    </source>
</evidence>
<dbReference type="InterPro" id="IPR042197">
    <property type="entry name" value="Apaf_helical"/>
</dbReference>
<evidence type="ECO:0000313" key="7">
    <source>
        <dbReference type="Proteomes" id="UP000515121"/>
    </source>
</evidence>
<dbReference type="Pfam" id="PF00931">
    <property type="entry name" value="NB-ARC"/>
    <property type="match status" value="1"/>
</dbReference>
<dbReference type="GeneID" id="111309963"/>
<dbReference type="GO" id="GO:0005524">
    <property type="term" value="F:ATP binding"/>
    <property type="evidence" value="ECO:0007669"/>
    <property type="project" value="UniProtKB-KW"/>
</dbReference>
<feature type="domain" description="NB-ARC" evidence="5">
    <location>
        <begin position="195"/>
        <end position="364"/>
    </location>
</feature>
<name>A0A6P6AIM3_DURZI</name>
<dbReference type="Pfam" id="PF18052">
    <property type="entry name" value="Rx_N"/>
    <property type="match status" value="1"/>
</dbReference>
<dbReference type="InterPro" id="IPR041118">
    <property type="entry name" value="Rx_N"/>
</dbReference>
<dbReference type="Gene3D" id="1.20.5.4130">
    <property type="match status" value="1"/>
</dbReference>
<keyword evidence="1" id="KW-0677">Repeat</keyword>
<dbReference type="PANTHER" id="PTHR36766:SF51">
    <property type="entry name" value="DISEASE RESISTANCE RPP13-LIKE PROTEIN 1"/>
    <property type="match status" value="1"/>
</dbReference>
<dbReference type="GO" id="GO:0043531">
    <property type="term" value="F:ADP binding"/>
    <property type="evidence" value="ECO:0007669"/>
    <property type="project" value="InterPro"/>
</dbReference>
<evidence type="ECO:0000259" key="5">
    <source>
        <dbReference type="Pfam" id="PF00931"/>
    </source>
</evidence>
<proteinExistence type="predicted"/>
<dbReference type="AlphaFoldDB" id="A0A6P6AIM3"/>
<dbReference type="SUPFAM" id="SSF52540">
    <property type="entry name" value="P-loop containing nucleoside triphosphate hydrolases"/>
    <property type="match status" value="1"/>
</dbReference>
<dbReference type="Gene3D" id="1.10.8.430">
    <property type="entry name" value="Helical domain of apoptotic protease-activating factors"/>
    <property type="match status" value="1"/>
</dbReference>
<feature type="domain" description="Disease resistance N-terminal" evidence="6">
    <location>
        <begin position="33"/>
        <end position="115"/>
    </location>
</feature>
<dbReference type="InterPro" id="IPR002182">
    <property type="entry name" value="NB-ARC"/>
</dbReference>
<dbReference type="Gene3D" id="3.40.50.300">
    <property type="entry name" value="P-loop containing nucleotide triphosphate hydrolases"/>
    <property type="match status" value="1"/>
</dbReference>
<accession>A0A6P6AIM3</accession>
<keyword evidence="3" id="KW-0611">Plant defense</keyword>
<evidence type="ECO:0000259" key="6">
    <source>
        <dbReference type="Pfam" id="PF18052"/>
    </source>
</evidence>
<dbReference type="OrthoDB" id="996578at2759"/>
<dbReference type="InterPro" id="IPR027417">
    <property type="entry name" value="P-loop_NTPase"/>
</dbReference>
<gene>
    <name evidence="8" type="primary">LOC111309963</name>
</gene>
<dbReference type="PANTHER" id="PTHR36766">
    <property type="entry name" value="PLANT BROAD-SPECTRUM MILDEW RESISTANCE PROTEIN RPW8"/>
    <property type="match status" value="1"/>
</dbReference>
<keyword evidence="4" id="KW-0067">ATP-binding</keyword>
<evidence type="ECO:0000313" key="8">
    <source>
        <dbReference type="RefSeq" id="XP_022764735.1"/>
    </source>
</evidence>
<protein>
    <submittedName>
        <fullName evidence="8">Disease resistance RPP13-like protein 1</fullName>
    </submittedName>
</protein>
<dbReference type="GO" id="GO:0006952">
    <property type="term" value="P:defense response"/>
    <property type="evidence" value="ECO:0007669"/>
    <property type="project" value="UniProtKB-KW"/>
</dbReference>
<organism evidence="7 8">
    <name type="scientific">Durio zibethinus</name>
    <name type="common">Durian</name>
    <dbReference type="NCBI Taxonomy" id="66656"/>
    <lineage>
        <taxon>Eukaryota</taxon>
        <taxon>Viridiplantae</taxon>
        <taxon>Streptophyta</taxon>
        <taxon>Embryophyta</taxon>
        <taxon>Tracheophyta</taxon>
        <taxon>Spermatophyta</taxon>
        <taxon>Magnoliopsida</taxon>
        <taxon>eudicotyledons</taxon>
        <taxon>Gunneridae</taxon>
        <taxon>Pentapetalae</taxon>
        <taxon>rosids</taxon>
        <taxon>malvids</taxon>
        <taxon>Malvales</taxon>
        <taxon>Malvaceae</taxon>
        <taxon>Helicteroideae</taxon>
        <taxon>Durio</taxon>
    </lineage>
</organism>
<evidence type="ECO:0000256" key="4">
    <source>
        <dbReference type="ARBA" id="ARBA00022840"/>
    </source>
</evidence>